<evidence type="ECO:0000256" key="6">
    <source>
        <dbReference type="PIRSR" id="PIRSR601461-1"/>
    </source>
</evidence>
<dbReference type="Pfam" id="PF07966">
    <property type="entry name" value="A1_Propeptide"/>
    <property type="match status" value="1"/>
</dbReference>
<dbReference type="InterPro" id="IPR001969">
    <property type="entry name" value="Aspartic_peptidase_AS"/>
</dbReference>
<organism evidence="10 11">
    <name type="scientific">Bos mutus</name>
    <name type="common">wild yak</name>
    <dbReference type="NCBI Taxonomy" id="72004"/>
    <lineage>
        <taxon>Eukaryota</taxon>
        <taxon>Metazoa</taxon>
        <taxon>Chordata</taxon>
        <taxon>Craniata</taxon>
        <taxon>Vertebrata</taxon>
        <taxon>Euteleostomi</taxon>
        <taxon>Mammalia</taxon>
        <taxon>Eutheria</taxon>
        <taxon>Laurasiatheria</taxon>
        <taxon>Artiodactyla</taxon>
        <taxon>Ruminantia</taxon>
        <taxon>Pecora</taxon>
        <taxon>Bovidae</taxon>
        <taxon>Bovinae</taxon>
        <taxon>Bos</taxon>
    </lineage>
</organism>
<sequence>MKWLGLLGLVAFSECMVIIPLRQMKTMRETLRERNLLTNFSEEHPYNLSQKAANDQNIIYHHPLRSYKDFSYIGNINIGTPPQEFQVLFDTGSSSLWVPSIYCQSSSCCDSFARKQLKIHFTGSREWGRKHHIYILRLCWHFQAQSQLHFPILYVGTLSSLQIGNLVSVAQPFGLSLKEFGFDDVPFDGILGLGYPRRTVTGANPIFDNLWKQGVISEPVFAFYLSSQKENGSVVMFGGVNRAYYKGELNWVPVSQVGSWHINIDSISMNGTVVACKRGCQALLDTGTAFLRGPRGSVSKIQKLIHARPIDREHVVSCQAIGTLPPAVFTINGIDYPVPAQAYIQSLSGYCFSNFLVRPQRVNESETWILGEVFLRLYFSVFDRGNNRIGLAPAV</sequence>
<dbReference type="SUPFAM" id="SSF50630">
    <property type="entry name" value="Acid proteases"/>
    <property type="match status" value="1"/>
</dbReference>
<feature type="disulfide bond" evidence="7">
    <location>
        <begin position="276"/>
        <end position="280"/>
    </location>
</feature>
<accession>L8HS64</accession>
<dbReference type="GO" id="GO:0005576">
    <property type="term" value="C:extracellular region"/>
    <property type="evidence" value="ECO:0007669"/>
    <property type="project" value="UniProtKB-SubCell"/>
</dbReference>
<dbReference type="AlphaFoldDB" id="L8HS64"/>
<evidence type="ECO:0000256" key="4">
    <source>
        <dbReference type="ARBA" id="ARBA00022729"/>
    </source>
</evidence>
<dbReference type="Gene3D" id="6.10.140.60">
    <property type="match status" value="1"/>
</dbReference>
<dbReference type="Pfam" id="PF00026">
    <property type="entry name" value="Asp"/>
    <property type="match status" value="2"/>
</dbReference>
<reference evidence="10 11" key="1">
    <citation type="journal article" date="2012" name="Nat. Genet.">
        <title>The yak genome and adaptation to life at high altitude.</title>
        <authorList>
            <person name="Qiu Q."/>
            <person name="Zhang G."/>
            <person name="Ma T."/>
            <person name="Qian W."/>
            <person name="Wang J."/>
            <person name="Ye Z."/>
            <person name="Cao C."/>
            <person name="Hu Q."/>
            <person name="Kim J."/>
            <person name="Larkin D.M."/>
            <person name="Auvil L."/>
            <person name="Capitanu B."/>
            <person name="Ma J."/>
            <person name="Lewin H.A."/>
            <person name="Qian X."/>
            <person name="Lang Y."/>
            <person name="Zhou R."/>
            <person name="Wang L."/>
            <person name="Wang K."/>
            <person name="Xia J."/>
            <person name="Liao S."/>
            <person name="Pan S."/>
            <person name="Lu X."/>
            <person name="Hou H."/>
            <person name="Wang Y."/>
            <person name="Zang X."/>
            <person name="Yin Y."/>
            <person name="Ma H."/>
            <person name="Zhang J."/>
            <person name="Wang Z."/>
            <person name="Zhang Y."/>
            <person name="Zhang D."/>
            <person name="Yonezawa T."/>
            <person name="Hasegawa M."/>
            <person name="Zhong Y."/>
            <person name="Liu W."/>
            <person name="Zhang Y."/>
            <person name="Huang Z."/>
            <person name="Zhang S."/>
            <person name="Long R."/>
            <person name="Yang H."/>
            <person name="Wang J."/>
            <person name="Lenstra J.A."/>
            <person name="Cooper D.N."/>
            <person name="Wu Y."/>
            <person name="Wang J."/>
            <person name="Shi P."/>
            <person name="Wang J."/>
            <person name="Liu J."/>
        </authorList>
    </citation>
    <scope>NUCLEOTIDE SEQUENCE [LARGE SCALE GENOMIC DNA]</scope>
    <source>
        <strain evidence="11">yakQH1</strain>
    </source>
</reference>
<evidence type="ECO:0000256" key="8">
    <source>
        <dbReference type="RuleBase" id="RU000454"/>
    </source>
</evidence>
<dbReference type="InterPro" id="IPR012848">
    <property type="entry name" value="Aspartic_peptidase_N"/>
</dbReference>
<dbReference type="MEROPS" id="A01.089"/>
<dbReference type="PROSITE" id="PS00141">
    <property type="entry name" value="ASP_PROTEASE"/>
    <property type="match status" value="2"/>
</dbReference>
<feature type="active site" evidence="6">
    <location>
        <position position="90"/>
    </location>
</feature>
<protein>
    <recommendedName>
        <fullName evidence="9">Peptidase A1 domain-containing protein</fullName>
    </recommendedName>
</protein>
<dbReference type="InterPro" id="IPR021109">
    <property type="entry name" value="Peptidase_aspartic_dom_sf"/>
</dbReference>
<dbReference type="Proteomes" id="UP000011080">
    <property type="component" value="Unassembled WGS sequence"/>
</dbReference>
<dbReference type="InterPro" id="IPR001461">
    <property type="entry name" value="Aspartic_peptidase_A1"/>
</dbReference>
<comment type="similarity">
    <text evidence="2 8">Belongs to the peptidase A1 family.</text>
</comment>
<dbReference type="PRINTS" id="PR00792">
    <property type="entry name" value="PEPSIN"/>
</dbReference>
<feature type="active site" evidence="6">
    <location>
        <position position="285"/>
    </location>
</feature>
<name>L8HS64_9CETA</name>
<dbReference type="FunFam" id="2.40.70.10:FF:000006">
    <property type="entry name" value="Cathepsin E"/>
    <property type="match status" value="1"/>
</dbReference>
<comment type="subcellular location">
    <subcellularLocation>
        <location evidence="1">Secreted</location>
        <location evidence="1">Extracellular space</location>
    </subcellularLocation>
</comment>
<dbReference type="Gene3D" id="2.40.70.10">
    <property type="entry name" value="Acid Proteases"/>
    <property type="match status" value="3"/>
</dbReference>
<keyword evidence="5 7" id="KW-1015">Disulfide bond</keyword>
<keyword evidence="8" id="KW-0378">Hydrolase</keyword>
<dbReference type="EMBL" id="JH883179">
    <property type="protein sequence ID" value="ELR47150.1"/>
    <property type="molecule type" value="Genomic_DNA"/>
</dbReference>
<dbReference type="InterPro" id="IPR033121">
    <property type="entry name" value="PEPTIDASE_A1"/>
</dbReference>
<evidence type="ECO:0000256" key="3">
    <source>
        <dbReference type="ARBA" id="ARBA00022525"/>
    </source>
</evidence>
<dbReference type="PANTHER" id="PTHR47966:SF49">
    <property type="entry name" value="PEPSIN A-5"/>
    <property type="match status" value="1"/>
</dbReference>
<proteinExistence type="inferred from homology"/>
<evidence type="ECO:0000256" key="2">
    <source>
        <dbReference type="ARBA" id="ARBA00007447"/>
    </source>
</evidence>
<dbReference type="PROSITE" id="PS51767">
    <property type="entry name" value="PEPTIDASE_A1"/>
    <property type="match status" value="1"/>
</dbReference>
<evidence type="ECO:0000259" key="9">
    <source>
        <dbReference type="PROSITE" id="PS51767"/>
    </source>
</evidence>
<dbReference type="GO" id="GO:0004190">
    <property type="term" value="F:aspartic-type endopeptidase activity"/>
    <property type="evidence" value="ECO:0007669"/>
    <property type="project" value="UniProtKB-KW"/>
</dbReference>
<dbReference type="STRING" id="72004.ENSBMUP00000022914"/>
<feature type="disulfide bond" evidence="7">
    <location>
        <begin position="318"/>
        <end position="351"/>
    </location>
</feature>
<keyword evidence="8" id="KW-0064">Aspartyl protease</keyword>
<dbReference type="PANTHER" id="PTHR47966">
    <property type="entry name" value="BETA-SITE APP-CLEAVING ENZYME, ISOFORM A-RELATED"/>
    <property type="match status" value="1"/>
</dbReference>
<keyword evidence="3" id="KW-0964">Secreted</keyword>
<evidence type="ECO:0000256" key="1">
    <source>
        <dbReference type="ARBA" id="ARBA00004239"/>
    </source>
</evidence>
<dbReference type="GO" id="GO:0006508">
    <property type="term" value="P:proteolysis"/>
    <property type="evidence" value="ECO:0007669"/>
    <property type="project" value="UniProtKB-KW"/>
</dbReference>
<evidence type="ECO:0000256" key="5">
    <source>
        <dbReference type="ARBA" id="ARBA00023157"/>
    </source>
</evidence>
<feature type="domain" description="Peptidase A1" evidence="9">
    <location>
        <begin position="72"/>
        <end position="392"/>
    </location>
</feature>
<keyword evidence="8" id="KW-0645">Protease</keyword>
<evidence type="ECO:0000313" key="10">
    <source>
        <dbReference type="EMBL" id="ELR47150.1"/>
    </source>
</evidence>
<gene>
    <name evidence="10" type="ORF">M91_20189</name>
</gene>
<keyword evidence="4" id="KW-0732">Signal</keyword>
<evidence type="ECO:0000256" key="7">
    <source>
        <dbReference type="PIRSR" id="PIRSR601461-2"/>
    </source>
</evidence>
<evidence type="ECO:0000313" key="11">
    <source>
        <dbReference type="Proteomes" id="UP000011080"/>
    </source>
</evidence>